<proteinExistence type="predicted"/>
<name>A0A0C1Q822_9GAMM</name>
<evidence type="ECO:0000313" key="2">
    <source>
        <dbReference type="Proteomes" id="UP000031327"/>
    </source>
</evidence>
<dbReference type="RefSeq" id="WP_039609935.1">
    <property type="nucleotide sequence ID" value="NZ_JWIC01000006.1"/>
</dbReference>
<reference evidence="1 2" key="1">
    <citation type="submission" date="2014-12" db="EMBL/GenBank/DDBJ databases">
        <title>Draft Genome Sequence of Pseudoalteromonas luteoviolacea HI1.</title>
        <authorList>
            <person name="Asahina A.Y."/>
            <person name="Hadfield M.G."/>
        </authorList>
    </citation>
    <scope>NUCLEOTIDE SEQUENCE [LARGE SCALE GENOMIC DNA]</scope>
    <source>
        <strain evidence="1 2">HI1</strain>
    </source>
</reference>
<dbReference type="InterPro" id="IPR009363">
    <property type="entry name" value="Phage_Mu_Gp16"/>
</dbReference>
<organism evidence="1 2">
    <name type="scientific">Pseudoalteromonas luteoviolacea</name>
    <dbReference type="NCBI Taxonomy" id="43657"/>
    <lineage>
        <taxon>Bacteria</taxon>
        <taxon>Pseudomonadati</taxon>
        <taxon>Pseudomonadota</taxon>
        <taxon>Gammaproteobacteria</taxon>
        <taxon>Alteromonadales</taxon>
        <taxon>Pseudoalteromonadaceae</taxon>
        <taxon>Pseudoalteromonas</taxon>
    </lineage>
</organism>
<sequence length="128" mass="14423">MNPMIKAIKAAQRAAGIDQVCHVKNVKQISGGLTNSCTGLTKNQQKALLRRYQYMAPKYEMPKQLKLIYSLWGQLASAGKVEKDSKQACDAFCEKYCNGLRLYKAESHWSAIIEILKQWLHRGGPDHA</sequence>
<dbReference type="Pfam" id="PF06252">
    <property type="entry name" value="GemA"/>
    <property type="match status" value="1"/>
</dbReference>
<dbReference type="Proteomes" id="UP000031327">
    <property type="component" value="Unassembled WGS sequence"/>
</dbReference>
<evidence type="ECO:0000313" key="1">
    <source>
        <dbReference type="EMBL" id="KID56871.1"/>
    </source>
</evidence>
<comment type="caution">
    <text evidence="1">The sequence shown here is derived from an EMBL/GenBank/DDBJ whole genome shotgun (WGS) entry which is preliminary data.</text>
</comment>
<dbReference type="EMBL" id="JWIC01000006">
    <property type="protein sequence ID" value="KID56871.1"/>
    <property type="molecule type" value="Genomic_DNA"/>
</dbReference>
<gene>
    <name evidence="1" type="ORF">JF50_13320</name>
</gene>
<dbReference type="AlphaFoldDB" id="A0A0C1Q822"/>
<dbReference type="OrthoDB" id="6307481at2"/>
<accession>A0A0C1Q822</accession>
<protein>
    <recommendedName>
        <fullName evidence="3">DUF1018 domain-containing protein</fullName>
    </recommendedName>
</protein>
<evidence type="ECO:0008006" key="3">
    <source>
        <dbReference type="Google" id="ProtNLM"/>
    </source>
</evidence>